<feature type="transmembrane region" description="Helical" evidence="6">
    <location>
        <begin position="132"/>
        <end position="152"/>
    </location>
</feature>
<evidence type="ECO:0000256" key="5">
    <source>
        <dbReference type="ARBA" id="ARBA00023136"/>
    </source>
</evidence>
<keyword evidence="8" id="KW-1185">Reference proteome</keyword>
<dbReference type="HAMAP" id="MF_01844">
    <property type="entry name" value="NhaA"/>
    <property type="match status" value="1"/>
</dbReference>
<dbReference type="NCBIfam" id="NF007111">
    <property type="entry name" value="PRK09560.1"/>
    <property type="match status" value="1"/>
</dbReference>
<keyword evidence="6" id="KW-0915">Sodium</keyword>
<keyword evidence="6" id="KW-0813">Transport</keyword>
<evidence type="ECO:0000256" key="4">
    <source>
        <dbReference type="ARBA" id="ARBA00022989"/>
    </source>
</evidence>
<evidence type="ECO:0000256" key="6">
    <source>
        <dbReference type="HAMAP-Rule" id="MF_01844"/>
    </source>
</evidence>
<evidence type="ECO:0000256" key="1">
    <source>
        <dbReference type="ARBA" id="ARBA00004429"/>
    </source>
</evidence>
<feature type="transmembrane region" description="Helical" evidence="6">
    <location>
        <begin position="164"/>
        <end position="184"/>
    </location>
</feature>
<keyword evidence="5 6" id="KW-0472">Membrane</keyword>
<feature type="transmembrane region" description="Helical" evidence="6">
    <location>
        <begin position="190"/>
        <end position="207"/>
    </location>
</feature>
<feature type="transmembrane region" description="Helical" evidence="6">
    <location>
        <begin position="107"/>
        <end position="126"/>
    </location>
</feature>
<dbReference type="NCBIfam" id="TIGR00773">
    <property type="entry name" value="NhaA"/>
    <property type="match status" value="1"/>
</dbReference>
<name>A0ABU2ZH49_9SPHN</name>
<feature type="transmembrane region" description="Helical" evidence="6">
    <location>
        <begin position="235"/>
        <end position="251"/>
    </location>
</feature>
<comment type="catalytic activity">
    <reaction evidence="6">
        <text>Na(+)(in) + 2 H(+)(out) = Na(+)(out) + 2 H(+)(in)</text>
        <dbReference type="Rhea" id="RHEA:29251"/>
        <dbReference type="ChEBI" id="CHEBI:15378"/>
        <dbReference type="ChEBI" id="CHEBI:29101"/>
    </reaction>
</comment>
<feature type="transmembrane region" description="Helical" evidence="6">
    <location>
        <begin position="335"/>
        <end position="358"/>
    </location>
</feature>
<keyword evidence="4 6" id="KW-1133">Transmembrane helix</keyword>
<evidence type="ECO:0000313" key="8">
    <source>
        <dbReference type="Proteomes" id="UP001259803"/>
    </source>
</evidence>
<comment type="caution">
    <text evidence="7">The sequence shown here is derived from an EMBL/GenBank/DDBJ whole genome shotgun (WGS) entry which is preliminary data.</text>
</comment>
<dbReference type="Pfam" id="PF06965">
    <property type="entry name" value="Na_H_antiport_1"/>
    <property type="match status" value="1"/>
</dbReference>
<comment type="subcellular location">
    <subcellularLocation>
        <location evidence="1">Cell inner membrane</location>
        <topology evidence="1">Multi-pass membrane protein</topology>
    </subcellularLocation>
    <subcellularLocation>
        <location evidence="6">Cell membrane</location>
        <topology evidence="6">Multi-pass membrane protein</topology>
    </subcellularLocation>
</comment>
<feature type="transmembrane region" description="Helical" evidence="6">
    <location>
        <begin position="214"/>
        <end position="229"/>
    </location>
</feature>
<keyword evidence="2 6" id="KW-1003">Cell membrane</keyword>
<dbReference type="InterPro" id="IPR023171">
    <property type="entry name" value="Na/H_antiporter_dom_sf"/>
</dbReference>
<keyword evidence="6" id="KW-0050">Antiport</keyword>
<dbReference type="Proteomes" id="UP001259803">
    <property type="component" value="Unassembled WGS sequence"/>
</dbReference>
<dbReference type="Gene3D" id="1.20.1530.10">
    <property type="entry name" value="Na+/H+ antiporter like domain"/>
    <property type="match status" value="1"/>
</dbReference>
<feature type="transmembrane region" description="Helical" evidence="6">
    <location>
        <begin position="21"/>
        <end position="39"/>
    </location>
</feature>
<feature type="transmembrane region" description="Helical" evidence="6">
    <location>
        <begin position="290"/>
        <end position="314"/>
    </location>
</feature>
<reference evidence="7 8" key="1">
    <citation type="submission" date="2023-09" db="EMBL/GenBank/DDBJ databases">
        <authorList>
            <person name="Rey-Velasco X."/>
        </authorList>
    </citation>
    <scope>NUCLEOTIDE SEQUENCE [LARGE SCALE GENOMIC DNA]</scope>
    <source>
        <strain evidence="7 8">F390</strain>
    </source>
</reference>
<keyword evidence="6" id="KW-0739">Sodium transport</keyword>
<gene>
    <name evidence="6 7" type="primary">nhaA</name>
    <name evidence="7" type="ORF">RM533_06925</name>
</gene>
<dbReference type="PANTHER" id="PTHR30341:SF0">
    <property type="entry name" value="NA(+)_H(+) ANTIPORTER NHAA"/>
    <property type="match status" value="1"/>
</dbReference>
<feature type="transmembrane region" description="Helical" evidence="6">
    <location>
        <begin position="263"/>
        <end position="284"/>
    </location>
</feature>
<accession>A0ABU2ZH49</accession>
<evidence type="ECO:0000256" key="2">
    <source>
        <dbReference type="ARBA" id="ARBA00022475"/>
    </source>
</evidence>
<feature type="transmembrane region" description="Helical" evidence="6">
    <location>
        <begin position="68"/>
        <end position="86"/>
    </location>
</feature>
<organism evidence="7 8">
    <name type="scientific">Croceicoccus esteveae</name>
    <dbReference type="NCBI Taxonomy" id="3075597"/>
    <lineage>
        <taxon>Bacteria</taxon>
        <taxon>Pseudomonadati</taxon>
        <taxon>Pseudomonadota</taxon>
        <taxon>Alphaproteobacteria</taxon>
        <taxon>Sphingomonadales</taxon>
        <taxon>Erythrobacteraceae</taxon>
        <taxon>Croceicoccus</taxon>
    </lineage>
</organism>
<sequence length="411" mass="42706">MREPGNEKSAGTQILDFINKESIGGLALVCAAAFAMIWVNGGGEDAYRSFFAFPINVGIGDLAINKPLLLWINDGLMALFFFLVGLEVKREIVTGQLNSWHQAALPVYAAIGGMVVPALVFVAINADYPANLSGWAIPAATDIAFALGLLALLGSRVPVALKALLLAIAIIDDIGAILIIALFYTANLNLVALGLGLLPLIGLFVLNRMGVARILPYALLSLVLWVLVLKSGVHATLAGVAAAMFIPIAVGKQRPLEKLEHALHPFVAFVVLPVFAFANAGVAFTGGLDALAAPLSLGIAAGLVIGKQVGIFGACLVATKTRIASLPPDVTLKQIYGLSCLAGIGFTMSLFIGGLAFADPAQIDAVKTGVLSGSFISAVIGMLVLGFARPEKALPVATAPRHEIENVQTDA</sequence>
<keyword evidence="3 6" id="KW-0812">Transmembrane</keyword>
<dbReference type="PANTHER" id="PTHR30341">
    <property type="entry name" value="SODIUM ION/PROTON ANTIPORTER NHAA-RELATED"/>
    <property type="match status" value="1"/>
</dbReference>
<proteinExistence type="inferred from homology"/>
<dbReference type="EMBL" id="JAVRHS010000004">
    <property type="protein sequence ID" value="MDT0575915.1"/>
    <property type="molecule type" value="Genomic_DNA"/>
</dbReference>
<protein>
    <recommendedName>
        <fullName evidence="6">Na(+)/H(+) antiporter NhaA</fullName>
    </recommendedName>
    <alternativeName>
        <fullName evidence="6">Sodium/proton antiporter NhaA</fullName>
    </alternativeName>
</protein>
<dbReference type="RefSeq" id="WP_311340497.1">
    <property type="nucleotide sequence ID" value="NZ_JAVRHS010000004.1"/>
</dbReference>
<comment type="function">
    <text evidence="6">Na(+)/H(+) antiporter that extrudes sodium in exchange for external protons.</text>
</comment>
<dbReference type="InterPro" id="IPR004670">
    <property type="entry name" value="NhaA"/>
</dbReference>
<comment type="similarity">
    <text evidence="6">Belongs to the NhaA Na(+)/H(+) (TC 2.A.33) antiporter family.</text>
</comment>
<keyword evidence="6" id="KW-0406">Ion transport</keyword>
<evidence type="ECO:0000256" key="3">
    <source>
        <dbReference type="ARBA" id="ARBA00022692"/>
    </source>
</evidence>
<evidence type="ECO:0000313" key="7">
    <source>
        <dbReference type="EMBL" id="MDT0575915.1"/>
    </source>
</evidence>
<feature type="transmembrane region" description="Helical" evidence="6">
    <location>
        <begin position="370"/>
        <end position="388"/>
    </location>
</feature>
<dbReference type="NCBIfam" id="NF007112">
    <property type="entry name" value="PRK09561.1"/>
    <property type="match status" value="1"/>
</dbReference>